<evidence type="ECO:0000313" key="4">
    <source>
        <dbReference type="Proteomes" id="UP000280008"/>
    </source>
</evidence>
<feature type="domain" description="Alpha/beta hydrolase fold-3" evidence="2">
    <location>
        <begin position="71"/>
        <end position="268"/>
    </location>
</feature>
<dbReference type="OrthoDB" id="9803828at2"/>
<dbReference type="Gene3D" id="3.40.50.1820">
    <property type="entry name" value="alpha/beta hydrolase"/>
    <property type="match status" value="1"/>
</dbReference>
<dbReference type="InterPro" id="IPR013094">
    <property type="entry name" value="AB_hydrolase_3"/>
</dbReference>
<gene>
    <name evidence="3" type="ORF">C8E83_3846</name>
</gene>
<accession>A0A495ILM9</accession>
<dbReference type="AlphaFoldDB" id="A0A495ILM9"/>
<dbReference type="SUPFAM" id="SSF53474">
    <property type="entry name" value="alpha/beta-Hydrolases"/>
    <property type="match status" value="1"/>
</dbReference>
<dbReference type="InterPro" id="IPR050300">
    <property type="entry name" value="GDXG_lipolytic_enzyme"/>
</dbReference>
<reference evidence="3 4" key="1">
    <citation type="submission" date="2018-10" db="EMBL/GenBank/DDBJ databases">
        <title>Sequencing the genomes of 1000 actinobacteria strains.</title>
        <authorList>
            <person name="Klenk H.-P."/>
        </authorList>
    </citation>
    <scope>NUCLEOTIDE SEQUENCE [LARGE SCALE GENOMIC DNA]</scope>
    <source>
        <strain evidence="3 4">DSM 17894</strain>
    </source>
</reference>
<dbReference type="PANTHER" id="PTHR48081">
    <property type="entry name" value="AB HYDROLASE SUPERFAMILY PROTEIN C4A8.06C"/>
    <property type="match status" value="1"/>
</dbReference>
<sequence>MSLPLEAVRRLLPLLPRSTESALSLHQAIRSRKGEAPVTDAVRRVATVAERSVEGFRVVTLTPKRPSGAHLIYTHGGCYTFPLRGLHWGLLARIVAAARVSVDVPLYGLAPEHTATDAYRLLDAVYDAATAEHPRVFLGGDSAGGGLALGQAQRYRDTGRPLPRGLVLIAPWLDVTLPPAQIAEVAALDPLLAPDGLREAGRLWAGDLDVRDPLVSPLHGDLGGLPPTLVVQGDHDLLHPDAVELARRMHAAGSPVELRVTRGGFHVFPAVGALPESRLAVRRIAAALRG</sequence>
<dbReference type="Pfam" id="PF07859">
    <property type="entry name" value="Abhydrolase_3"/>
    <property type="match status" value="1"/>
</dbReference>
<comment type="caution">
    <text evidence="3">The sequence shown here is derived from an EMBL/GenBank/DDBJ whole genome shotgun (WGS) entry which is preliminary data.</text>
</comment>
<evidence type="ECO:0000259" key="2">
    <source>
        <dbReference type="Pfam" id="PF07859"/>
    </source>
</evidence>
<dbReference type="Proteomes" id="UP000280008">
    <property type="component" value="Unassembled WGS sequence"/>
</dbReference>
<keyword evidence="4" id="KW-1185">Reference proteome</keyword>
<name>A0A495ILM9_9MICO</name>
<proteinExistence type="predicted"/>
<dbReference type="PANTHER" id="PTHR48081:SF8">
    <property type="entry name" value="ALPHA_BETA HYDROLASE FOLD-3 DOMAIN-CONTAINING PROTEIN-RELATED"/>
    <property type="match status" value="1"/>
</dbReference>
<evidence type="ECO:0000256" key="1">
    <source>
        <dbReference type="ARBA" id="ARBA00022801"/>
    </source>
</evidence>
<protein>
    <submittedName>
        <fullName evidence="3">Acetyl esterase/lipase</fullName>
    </submittedName>
</protein>
<evidence type="ECO:0000313" key="3">
    <source>
        <dbReference type="EMBL" id="RKR76669.1"/>
    </source>
</evidence>
<dbReference type="GO" id="GO:0016787">
    <property type="term" value="F:hydrolase activity"/>
    <property type="evidence" value="ECO:0007669"/>
    <property type="project" value="UniProtKB-KW"/>
</dbReference>
<dbReference type="InterPro" id="IPR029058">
    <property type="entry name" value="AB_hydrolase_fold"/>
</dbReference>
<dbReference type="EMBL" id="RBKS01000001">
    <property type="protein sequence ID" value="RKR76669.1"/>
    <property type="molecule type" value="Genomic_DNA"/>
</dbReference>
<dbReference type="RefSeq" id="WP_121371616.1">
    <property type="nucleotide sequence ID" value="NZ_RBKS01000001.1"/>
</dbReference>
<keyword evidence="1" id="KW-0378">Hydrolase</keyword>
<organism evidence="3 4">
    <name type="scientific">Frondihabitans australicus</name>
    <dbReference type="NCBI Taxonomy" id="386892"/>
    <lineage>
        <taxon>Bacteria</taxon>
        <taxon>Bacillati</taxon>
        <taxon>Actinomycetota</taxon>
        <taxon>Actinomycetes</taxon>
        <taxon>Micrococcales</taxon>
        <taxon>Microbacteriaceae</taxon>
        <taxon>Frondihabitans</taxon>
    </lineage>
</organism>